<gene>
    <name evidence="8" type="ORF">SAMN05878282_10978</name>
</gene>
<dbReference type="Pfam" id="PF00005">
    <property type="entry name" value="ABC_tran"/>
    <property type="match status" value="1"/>
</dbReference>
<evidence type="ECO:0000259" key="6">
    <source>
        <dbReference type="PROSITE" id="PS50893"/>
    </source>
</evidence>
<dbReference type="InterPro" id="IPR003439">
    <property type="entry name" value="ABC_transporter-like_ATP-bd"/>
</dbReference>
<evidence type="ECO:0000256" key="5">
    <source>
        <dbReference type="SAM" id="Phobius"/>
    </source>
</evidence>
<evidence type="ECO:0000259" key="7">
    <source>
        <dbReference type="PROSITE" id="PS50929"/>
    </source>
</evidence>
<keyword evidence="2 5" id="KW-0812">Transmembrane</keyword>
<protein>
    <submittedName>
        <fullName evidence="8">ABC-type bacteriocin/lantibiotic exporter, contains an N-terminal double-glycine peptidase domain</fullName>
    </submittedName>
</protein>
<dbReference type="PANTHER" id="PTHR24221:SF632">
    <property type="entry name" value="ATP-DEPENDENT LIPID A-CORE FLIPPASE"/>
    <property type="match status" value="1"/>
</dbReference>
<evidence type="ECO:0000313" key="8">
    <source>
        <dbReference type="EMBL" id="SIQ86941.1"/>
    </source>
</evidence>
<dbReference type="InterPro" id="IPR027417">
    <property type="entry name" value="P-loop_NTPase"/>
</dbReference>
<feature type="transmembrane region" description="Helical" evidence="5">
    <location>
        <begin position="139"/>
        <end position="168"/>
    </location>
</feature>
<dbReference type="Pfam" id="PF00664">
    <property type="entry name" value="ABC_membrane"/>
    <property type="match status" value="1"/>
</dbReference>
<evidence type="ECO:0000256" key="2">
    <source>
        <dbReference type="ARBA" id="ARBA00022692"/>
    </source>
</evidence>
<sequence length="536" mass="57454">MPKSMLFAGPKLRGDLLLVTAVIHVLALALPLALLHIYDRILPSQSYGTALVLVLGVGLAIVLEAFLRFGRVMLFSRFAARYEAQTYLGALESLLNADVQSVERRGAPAVIDALRSIGQVRDFWSGQAGAALYETPFALLYLALIAYIGGWLVAVPLVLFLCGVALAARWSRTIADLAGQAEERDWQRRALAWSSLSGLADIKSAGAEGQVAAIYRRLNASYMQRTASLETLQGWVRENAQAISQLATVLVVAWGAVEVVHGRLSTGALAACTMLVGRAVGPVMASLGYWAQLARISAAQAKVDDLLGTEIQGRSPTPVSGESAPIAVGELTLTAPGWFAGPLRIEAGEIVHVRSASATDASHLLSVIAGLTRDERIQVLLDGQPIERFARADYARAVALVTRHPALVPGSILNNLTLFDPRCNGEVKHFCELLGLQPYLDRLRHGVLTEVGLGKAEHLDEGISQRIALIRGLLRKPRILLLDHAASGLDLDGIKRLAEVLRSLQGNTTVLLVSHKEALVAACTRQMVIETGEVGA</sequence>
<dbReference type="GO" id="GO:0140359">
    <property type="term" value="F:ABC-type transporter activity"/>
    <property type="evidence" value="ECO:0007669"/>
    <property type="project" value="InterPro"/>
</dbReference>
<name>A0A1N6W9W8_AQUAC</name>
<dbReference type="EMBL" id="FTMP01000009">
    <property type="protein sequence ID" value="SIQ86941.1"/>
    <property type="molecule type" value="Genomic_DNA"/>
</dbReference>
<accession>A0A1N6W9W8</accession>
<evidence type="ECO:0000256" key="3">
    <source>
        <dbReference type="ARBA" id="ARBA00022989"/>
    </source>
</evidence>
<dbReference type="Gene3D" id="1.20.1560.10">
    <property type="entry name" value="ABC transporter type 1, transmembrane domain"/>
    <property type="match status" value="1"/>
</dbReference>
<dbReference type="PROSITE" id="PS50929">
    <property type="entry name" value="ABC_TM1F"/>
    <property type="match status" value="1"/>
</dbReference>
<feature type="transmembrane region" description="Helical" evidence="5">
    <location>
        <begin position="47"/>
        <end position="67"/>
    </location>
</feature>
<dbReference type="SUPFAM" id="SSF90123">
    <property type="entry name" value="ABC transporter transmembrane region"/>
    <property type="match status" value="1"/>
</dbReference>
<dbReference type="GO" id="GO:0005524">
    <property type="term" value="F:ATP binding"/>
    <property type="evidence" value="ECO:0007669"/>
    <property type="project" value="InterPro"/>
</dbReference>
<dbReference type="GO" id="GO:0016887">
    <property type="term" value="F:ATP hydrolysis activity"/>
    <property type="evidence" value="ECO:0007669"/>
    <property type="project" value="InterPro"/>
</dbReference>
<comment type="subcellular location">
    <subcellularLocation>
        <location evidence="1">Cell membrane</location>
        <topology evidence="1">Multi-pass membrane protein</topology>
    </subcellularLocation>
</comment>
<keyword evidence="3 5" id="KW-1133">Transmembrane helix</keyword>
<evidence type="ECO:0000313" key="9">
    <source>
        <dbReference type="Proteomes" id="UP000185841"/>
    </source>
</evidence>
<keyword evidence="4 5" id="KW-0472">Membrane</keyword>
<dbReference type="RefSeq" id="WP_076428589.1">
    <property type="nucleotide sequence ID" value="NZ_FTMP01000009.1"/>
</dbReference>
<feature type="domain" description="ABC transporter" evidence="6">
    <location>
        <begin position="301"/>
        <end position="536"/>
    </location>
</feature>
<dbReference type="SUPFAM" id="SSF52540">
    <property type="entry name" value="P-loop containing nucleoside triphosphate hydrolases"/>
    <property type="match status" value="1"/>
</dbReference>
<dbReference type="InterPro" id="IPR036640">
    <property type="entry name" value="ABC1_TM_sf"/>
</dbReference>
<dbReference type="InterPro" id="IPR039421">
    <property type="entry name" value="Type_1_exporter"/>
</dbReference>
<evidence type="ECO:0000256" key="1">
    <source>
        <dbReference type="ARBA" id="ARBA00004651"/>
    </source>
</evidence>
<dbReference type="PROSITE" id="PS50893">
    <property type="entry name" value="ABC_TRANSPORTER_2"/>
    <property type="match status" value="1"/>
</dbReference>
<feature type="transmembrane region" description="Helical" evidence="5">
    <location>
        <begin position="12"/>
        <end position="35"/>
    </location>
</feature>
<dbReference type="AlphaFoldDB" id="A0A1N6W9W8"/>
<dbReference type="GO" id="GO:0034040">
    <property type="term" value="F:ATPase-coupled lipid transmembrane transporter activity"/>
    <property type="evidence" value="ECO:0007669"/>
    <property type="project" value="TreeGrafter"/>
</dbReference>
<evidence type="ECO:0000256" key="4">
    <source>
        <dbReference type="ARBA" id="ARBA00023136"/>
    </source>
</evidence>
<dbReference type="GO" id="GO:0005886">
    <property type="term" value="C:plasma membrane"/>
    <property type="evidence" value="ECO:0007669"/>
    <property type="project" value="UniProtKB-SubCell"/>
</dbReference>
<dbReference type="Proteomes" id="UP000185841">
    <property type="component" value="Unassembled WGS sequence"/>
</dbReference>
<reference evidence="8 9" key="1">
    <citation type="submission" date="2017-01" db="EMBL/GenBank/DDBJ databases">
        <authorList>
            <person name="Mah S.A."/>
            <person name="Swanson W.J."/>
            <person name="Moy G.W."/>
            <person name="Vacquier V.D."/>
        </authorList>
    </citation>
    <scope>NUCLEOTIDE SEQUENCE [LARGE SCALE GENOMIC DNA]</scope>
    <source>
        <strain evidence="8 9">RU36E</strain>
    </source>
</reference>
<dbReference type="InterPro" id="IPR011527">
    <property type="entry name" value="ABC1_TM_dom"/>
</dbReference>
<dbReference type="PANTHER" id="PTHR24221">
    <property type="entry name" value="ATP-BINDING CASSETTE SUB-FAMILY B"/>
    <property type="match status" value="1"/>
</dbReference>
<organism evidence="8 9">
    <name type="scientific">Aquipseudomonas alcaligenes</name>
    <name type="common">Pseudomonas alcaligenes</name>
    <dbReference type="NCBI Taxonomy" id="43263"/>
    <lineage>
        <taxon>Bacteria</taxon>
        <taxon>Pseudomonadati</taxon>
        <taxon>Pseudomonadota</taxon>
        <taxon>Gammaproteobacteria</taxon>
        <taxon>Pseudomonadales</taxon>
        <taxon>Pseudomonadaceae</taxon>
        <taxon>Aquipseudomonas</taxon>
    </lineage>
</organism>
<feature type="domain" description="ABC transmembrane type-1" evidence="7">
    <location>
        <begin position="16"/>
        <end position="295"/>
    </location>
</feature>
<proteinExistence type="predicted"/>
<dbReference type="Gene3D" id="3.40.50.300">
    <property type="entry name" value="P-loop containing nucleotide triphosphate hydrolases"/>
    <property type="match status" value="1"/>
</dbReference>